<name>A0A317XKY7_9BASI</name>
<dbReference type="OrthoDB" id="2553198at2759"/>
<dbReference type="Proteomes" id="UP000246740">
    <property type="component" value="Unassembled WGS sequence"/>
</dbReference>
<feature type="region of interest" description="Disordered" evidence="1">
    <location>
        <begin position="188"/>
        <end position="222"/>
    </location>
</feature>
<organism evidence="2 3">
    <name type="scientific">Testicularia cyperi</name>
    <dbReference type="NCBI Taxonomy" id="1882483"/>
    <lineage>
        <taxon>Eukaryota</taxon>
        <taxon>Fungi</taxon>
        <taxon>Dikarya</taxon>
        <taxon>Basidiomycota</taxon>
        <taxon>Ustilaginomycotina</taxon>
        <taxon>Ustilaginomycetes</taxon>
        <taxon>Ustilaginales</taxon>
        <taxon>Anthracoideaceae</taxon>
        <taxon>Testicularia</taxon>
    </lineage>
</organism>
<feature type="compositionally biased region" description="Polar residues" evidence="1">
    <location>
        <begin position="92"/>
        <end position="103"/>
    </location>
</feature>
<feature type="region of interest" description="Disordered" evidence="1">
    <location>
        <begin position="227"/>
        <end position="246"/>
    </location>
</feature>
<keyword evidence="3" id="KW-1185">Reference proteome</keyword>
<dbReference type="AlphaFoldDB" id="A0A317XKY7"/>
<feature type="region of interest" description="Disordered" evidence="1">
    <location>
        <begin position="1"/>
        <end position="46"/>
    </location>
</feature>
<sequence>MLLSPAVKTSYLNTMASASSPSPVTKRRHEGEDSALESSPLSGKRARPMIALRGSRSSAALGQPFGGFGQAQPHFAGVMPPSSDITFDDVSRQTQPRETFTHSSSHKGKAPDFSSSATPMTNSNTTFTHNNPHWLKVVTSYGYTFVKSDEMHLFEGNSDVQMVVEASPASSSEAPSSPPPQMRYPMGVEFPPTPSPSDDGNGAVGNRYFPSHAQGQAASKGLWEHVEGDRDAHQTGGINEMMMDEW</sequence>
<proteinExistence type="predicted"/>
<evidence type="ECO:0000256" key="1">
    <source>
        <dbReference type="SAM" id="MobiDB-lite"/>
    </source>
</evidence>
<feature type="compositionally biased region" description="Polar residues" evidence="1">
    <location>
        <begin position="10"/>
        <end position="23"/>
    </location>
</feature>
<protein>
    <submittedName>
        <fullName evidence="2">Uncharacterized protein</fullName>
    </submittedName>
</protein>
<gene>
    <name evidence="2" type="ORF">BCV70DRAFT_201194</name>
</gene>
<dbReference type="InParanoid" id="A0A317XKY7"/>
<evidence type="ECO:0000313" key="2">
    <source>
        <dbReference type="EMBL" id="PWY98975.1"/>
    </source>
</evidence>
<reference evidence="2 3" key="1">
    <citation type="journal article" date="2018" name="Mol. Biol. Evol.">
        <title>Broad Genomic Sampling Reveals a Smut Pathogenic Ancestry of the Fungal Clade Ustilaginomycotina.</title>
        <authorList>
            <person name="Kijpornyongpan T."/>
            <person name="Mondo S.J."/>
            <person name="Barry K."/>
            <person name="Sandor L."/>
            <person name="Lee J."/>
            <person name="Lipzen A."/>
            <person name="Pangilinan J."/>
            <person name="LaButti K."/>
            <person name="Hainaut M."/>
            <person name="Henrissat B."/>
            <person name="Grigoriev I.V."/>
            <person name="Spatafora J.W."/>
            <person name="Aime M.C."/>
        </authorList>
    </citation>
    <scope>NUCLEOTIDE SEQUENCE [LARGE SCALE GENOMIC DNA]</scope>
    <source>
        <strain evidence="2 3">MCA 3645</strain>
    </source>
</reference>
<evidence type="ECO:0000313" key="3">
    <source>
        <dbReference type="Proteomes" id="UP000246740"/>
    </source>
</evidence>
<accession>A0A317XKY7</accession>
<dbReference type="EMBL" id="KZ819196">
    <property type="protein sequence ID" value="PWY98975.1"/>
    <property type="molecule type" value="Genomic_DNA"/>
</dbReference>
<feature type="region of interest" description="Disordered" evidence="1">
    <location>
        <begin position="91"/>
        <end position="117"/>
    </location>
</feature>